<evidence type="ECO:0000313" key="5">
    <source>
        <dbReference type="EMBL" id="MFC3294387.1"/>
    </source>
</evidence>
<evidence type="ECO:0000259" key="3">
    <source>
        <dbReference type="Pfam" id="PF02678"/>
    </source>
</evidence>
<dbReference type="InterPro" id="IPR008778">
    <property type="entry name" value="Pirin_C_dom"/>
</dbReference>
<dbReference type="Proteomes" id="UP001595640">
    <property type="component" value="Unassembled WGS sequence"/>
</dbReference>
<dbReference type="SUPFAM" id="SSF51182">
    <property type="entry name" value="RmlC-like cupins"/>
    <property type="match status" value="1"/>
</dbReference>
<dbReference type="CDD" id="cd02909">
    <property type="entry name" value="cupin_pirin_N"/>
    <property type="match status" value="1"/>
</dbReference>
<dbReference type="InterPro" id="IPR003829">
    <property type="entry name" value="Pirin_N_dom"/>
</dbReference>
<feature type="domain" description="Pirin N-terminal" evidence="3">
    <location>
        <begin position="24"/>
        <end position="126"/>
    </location>
</feature>
<dbReference type="PIRSF" id="PIRSF006232">
    <property type="entry name" value="Pirin"/>
    <property type="match status" value="1"/>
</dbReference>
<dbReference type="InterPro" id="IPR011051">
    <property type="entry name" value="RmlC_Cupin_sf"/>
</dbReference>
<dbReference type="Pfam" id="PF05726">
    <property type="entry name" value="Pirin_C"/>
    <property type="match status" value="1"/>
</dbReference>
<keyword evidence="6" id="KW-1185">Reference proteome</keyword>
<reference evidence="6" key="1">
    <citation type="journal article" date="2019" name="Int. J. Syst. Evol. Microbiol.">
        <title>The Global Catalogue of Microorganisms (GCM) 10K type strain sequencing project: providing services to taxonomists for standard genome sequencing and annotation.</title>
        <authorList>
            <consortium name="The Broad Institute Genomics Platform"/>
            <consortium name="The Broad Institute Genome Sequencing Center for Infectious Disease"/>
            <person name="Wu L."/>
            <person name="Ma J."/>
        </authorList>
    </citation>
    <scope>NUCLEOTIDE SEQUENCE [LARGE SCALE GENOMIC DNA]</scope>
    <source>
        <strain evidence="6">KCTC 12847</strain>
    </source>
</reference>
<proteinExistence type="inferred from homology"/>
<sequence length="286" mass="31002">MPSRTVNRQYPAYRDDIGDLLTRRPVPGPAIDQVDPFLFLNHHGPQEYRPNNQGLPFGPHPHRGFETVTFILAGELAHRDSGGHESVIGAGGVQWMTAGSGLIHAELSPESFKRRGGPLEILQLWVNLPARLKMTQPAYTGLQREQIPAISADDGRATVNLVSGQFDGQVGPIESLTGVAMMTVTMNAGSRVTLPAPAGRAVFLYIVAGELDVDETAVKPWHLVEMNDDGDDVALVARSEAVVLFGHAEPLREPVVSHGPFVMNTHEEIQQAIEDYQSGRLGAVSL</sequence>
<organism evidence="5 6">
    <name type="scientific">Modicisalibacter luteus</name>
    <dbReference type="NCBI Taxonomy" id="453962"/>
    <lineage>
        <taxon>Bacteria</taxon>
        <taxon>Pseudomonadati</taxon>
        <taxon>Pseudomonadota</taxon>
        <taxon>Gammaproteobacteria</taxon>
        <taxon>Oceanospirillales</taxon>
        <taxon>Halomonadaceae</taxon>
        <taxon>Modicisalibacter</taxon>
    </lineage>
</organism>
<dbReference type="Gene3D" id="2.60.120.10">
    <property type="entry name" value="Jelly Rolls"/>
    <property type="match status" value="2"/>
</dbReference>
<dbReference type="Pfam" id="PF02678">
    <property type="entry name" value="Pirin"/>
    <property type="match status" value="1"/>
</dbReference>
<gene>
    <name evidence="5" type="ORF">ACFOEI_20380</name>
</gene>
<protein>
    <submittedName>
        <fullName evidence="5">Pirin family protein</fullName>
    </submittedName>
</protein>
<evidence type="ECO:0000256" key="1">
    <source>
        <dbReference type="ARBA" id="ARBA00008416"/>
    </source>
</evidence>
<comment type="similarity">
    <text evidence="1 2">Belongs to the pirin family.</text>
</comment>
<evidence type="ECO:0000259" key="4">
    <source>
        <dbReference type="Pfam" id="PF05726"/>
    </source>
</evidence>
<evidence type="ECO:0000256" key="2">
    <source>
        <dbReference type="RuleBase" id="RU003457"/>
    </source>
</evidence>
<name>A0ABV7M622_9GAMM</name>
<accession>A0ABV7M622</accession>
<comment type="caution">
    <text evidence="5">The sequence shown here is derived from an EMBL/GenBank/DDBJ whole genome shotgun (WGS) entry which is preliminary data.</text>
</comment>
<dbReference type="PANTHER" id="PTHR43594:SF1">
    <property type="entry name" value="QUERCETIN 2,3-DIOXYGENASE PA2418-RELATED"/>
    <property type="match status" value="1"/>
</dbReference>
<evidence type="ECO:0000313" key="6">
    <source>
        <dbReference type="Proteomes" id="UP001595640"/>
    </source>
</evidence>
<dbReference type="EMBL" id="JBHRUH010000050">
    <property type="protein sequence ID" value="MFC3294387.1"/>
    <property type="molecule type" value="Genomic_DNA"/>
</dbReference>
<feature type="domain" description="Pirin C-terminal" evidence="4">
    <location>
        <begin position="182"/>
        <end position="281"/>
    </location>
</feature>
<dbReference type="PANTHER" id="PTHR43594">
    <property type="entry name" value="QUERCETIN 2,3-DIOXYGENASE"/>
    <property type="match status" value="1"/>
</dbReference>
<dbReference type="CDD" id="cd02247">
    <property type="entry name" value="cupin_pirin_C"/>
    <property type="match status" value="1"/>
</dbReference>
<dbReference type="InterPro" id="IPR012093">
    <property type="entry name" value="Pirin"/>
</dbReference>
<dbReference type="RefSeq" id="WP_019016987.1">
    <property type="nucleotide sequence ID" value="NZ_BMXD01000004.1"/>
</dbReference>
<dbReference type="InterPro" id="IPR014710">
    <property type="entry name" value="RmlC-like_jellyroll"/>
</dbReference>
<dbReference type="InterPro" id="IPR053186">
    <property type="entry name" value="QDO-related"/>
</dbReference>